<accession>A0A9E7V1U3</accession>
<keyword evidence="7" id="KW-0693">Viral RNA replication</keyword>
<reference evidence="8" key="1">
    <citation type="submission" date="2022-05" db="EMBL/GenBank/DDBJ databases">
        <authorList>
            <person name="Cao W."/>
            <person name="Jia N."/>
            <person name="Lam T.T.-Y."/>
            <person name="Ni X."/>
            <person name="Liu J."/>
        </authorList>
    </citation>
    <scope>NUCLEOTIDE SEQUENCE</scope>
    <source>
        <strain evidence="8">TIGMIC 1</strain>
    </source>
</reference>
<dbReference type="GO" id="GO:0003723">
    <property type="term" value="F:RNA binding"/>
    <property type="evidence" value="ECO:0007669"/>
    <property type="project" value="InterPro"/>
</dbReference>
<organism evidence="8">
    <name type="scientific">Hulunbuir Chrys tick virus 1</name>
    <dbReference type="NCBI Taxonomy" id="2972087"/>
    <lineage>
        <taxon>Viruses</taxon>
        <taxon>Riboviria</taxon>
        <taxon>Orthornavirae</taxon>
        <taxon>Duplornaviricota</taxon>
        <taxon>Chrymotiviricetes</taxon>
        <taxon>Ghabrivirales</taxon>
        <taxon>Alphatotivirineae</taxon>
        <taxon>Chrysoviridae</taxon>
    </lineage>
</organism>
<evidence type="ECO:0000256" key="1">
    <source>
        <dbReference type="ARBA" id="ARBA00012494"/>
    </source>
</evidence>
<sequence>MDIPQHIQQKIETVRRQGSVVGLSVPAGRLGYAEAVRLTREYSKRVKQLHTDATQFHTSQSAWFGTNTPTLEYTHVAKTQLLPNAKWRPNLGAIIMPGCHGKSTFARRYGMIDIDDMASVEEHNMLNSVRIKMLDEKRMEWGEHNQLWAKIINKRLNVMSFDKPTVVLCHTEEMAIAIGARPMGAIVLHESQLDKAIAKSGRNHISSTFSKSSYNTVVHKTVTCKLYTVGSYQLIDRVLIAVCNASGVSVGAPYKLSMAIGNCNYSDLAPEWVLRGDCSKVDWDELIDMFNAGYIPKEAVDYFVNNASDVPVIDGFGITMWHWSRWASEMVSVTNDLQELPTSFDYREVFPPMSQREYTRANVTLRRMQTVFNIEQDPDMVYIMSHHIGERESFVTNVLCAWGGLLRALDCGVDVLDWLRVSEKGWTKVFSKLHNYIRLSKTLFHKEISELDRQRLMYLTSCIGKYEYELDPVAVVEERSDNNVPQHVAYDPVLKVWSKNQYDSDFDEVLAGAYSHMGIQPVSVSYDSFTRFWKLRKTWATQGSLVSNPLPSHMKQYSIEVDQVVDSIHRTISVTGRHKKGSLLEEHDILHLFNESTKDFNATGLAPKYETAKERALMPGSLVHFIVFTYVLHVAEHYDRIGPSRLNGPSDEDPGYVEAKMGGAVHLLYDWANFNAQHHLGDMYKVVHKLGDKIKQPSDYWLFTNAIADAMYEMWLKQEGTYTKLENGLYSGWRGTTWINTVLNVVYIGCAWLSYGRLYDDGNVLYSDQGGDDVDKATSTLSVAIQFYNIMGRMGHSATLIKQGFQRRSEFYRITVANGIVYGSPVRSLMNFTTGNWESEGREPTAGRIHSILENIFKMQRRGLDPRFAEGLMTIAVLHWSKCKTEEGWAELPLEVIHGRSSDGGLGVPDKYGEVWVLSEPIRTNAGQVLANLPGVKSSSDYVDVLTRELENKGARIIDKSALVTRMAEQSYDALVNLSNDEWSQLLDVNVPVVGRELAVQGSIDQGVVSEFFKWANGPCVRELDRLKDFSHIIGLVEVGGEVATNQQLQQLYGGESCPDEVLTFQGSRYNRWLLPEYMASQCEKYVQWTIWKEGNTSPQDLFCTLTRTLGETMEWHN</sequence>
<proteinExistence type="predicted"/>
<name>A0A9E7V1U3_9VIRU</name>
<keyword evidence="3 7" id="KW-0808">Transferase</keyword>
<dbReference type="EC" id="2.7.7.48" evidence="1 7"/>
<evidence type="ECO:0000256" key="3">
    <source>
        <dbReference type="ARBA" id="ARBA00022679"/>
    </source>
</evidence>
<comment type="catalytic activity">
    <reaction evidence="6 7">
        <text>RNA(n) + a ribonucleoside 5'-triphosphate = RNA(n+1) + diphosphate</text>
        <dbReference type="Rhea" id="RHEA:21248"/>
        <dbReference type="Rhea" id="RHEA-COMP:14527"/>
        <dbReference type="Rhea" id="RHEA-COMP:17342"/>
        <dbReference type="ChEBI" id="CHEBI:33019"/>
        <dbReference type="ChEBI" id="CHEBI:61557"/>
        <dbReference type="ChEBI" id="CHEBI:140395"/>
        <dbReference type="EC" id="2.7.7.48"/>
    </reaction>
</comment>
<evidence type="ECO:0000256" key="2">
    <source>
        <dbReference type="ARBA" id="ARBA00022484"/>
    </source>
</evidence>
<dbReference type="InterPro" id="IPR001795">
    <property type="entry name" value="RNA-dir_pol_luteovirus"/>
</dbReference>
<dbReference type="SUPFAM" id="SSF56672">
    <property type="entry name" value="DNA/RNA polymerases"/>
    <property type="match status" value="1"/>
</dbReference>
<evidence type="ECO:0000313" key="8">
    <source>
        <dbReference type="EMBL" id="UYL95305.1"/>
    </source>
</evidence>
<protein>
    <recommendedName>
        <fullName evidence="1 7">RNA-directed RNA polymerase</fullName>
        <ecNumber evidence="1 7">2.7.7.48</ecNumber>
    </recommendedName>
</protein>
<dbReference type="Pfam" id="PF02123">
    <property type="entry name" value="RdRP_4"/>
    <property type="match status" value="1"/>
</dbReference>
<keyword evidence="2 7" id="KW-0696">RNA-directed RNA polymerase</keyword>
<evidence type="ECO:0000256" key="5">
    <source>
        <dbReference type="ARBA" id="ARBA00022741"/>
    </source>
</evidence>
<dbReference type="InterPro" id="IPR043502">
    <property type="entry name" value="DNA/RNA_pol_sf"/>
</dbReference>
<dbReference type="GO" id="GO:0003968">
    <property type="term" value="F:RNA-directed RNA polymerase activity"/>
    <property type="evidence" value="ECO:0007669"/>
    <property type="project" value="UniProtKB-KW"/>
</dbReference>
<keyword evidence="5 7" id="KW-0547">Nucleotide-binding</keyword>
<dbReference type="GO" id="GO:0000166">
    <property type="term" value="F:nucleotide binding"/>
    <property type="evidence" value="ECO:0007669"/>
    <property type="project" value="UniProtKB-KW"/>
</dbReference>
<keyword evidence="4 7" id="KW-0548">Nucleotidyltransferase</keyword>
<dbReference type="EMBL" id="ON746377">
    <property type="protein sequence ID" value="UYL95305.1"/>
    <property type="molecule type" value="Genomic_RNA"/>
</dbReference>
<evidence type="ECO:0000256" key="6">
    <source>
        <dbReference type="ARBA" id="ARBA00048744"/>
    </source>
</evidence>
<evidence type="ECO:0000256" key="7">
    <source>
        <dbReference type="RuleBase" id="RU364050"/>
    </source>
</evidence>
<dbReference type="GO" id="GO:0006351">
    <property type="term" value="P:DNA-templated transcription"/>
    <property type="evidence" value="ECO:0007669"/>
    <property type="project" value="InterPro"/>
</dbReference>
<evidence type="ECO:0000256" key="4">
    <source>
        <dbReference type="ARBA" id="ARBA00022695"/>
    </source>
</evidence>